<keyword evidence="2" id="KW-0645">Protease</keyword>
<feature type="non-terminal residue" evidence="5">
    <location>
        <position position="1"/>
    </location>
</feature>
<dbReference type="InterPro" id="IPR038765">
    <property type="entry name" value="Papain-like_cys_pep_sf"/>
</dbReference>
<comment type="similarity">
    <text evidence="1">Belongs to the peptidase C48 family.</text>
</comment>
<feature type="domain" description="Ubiquitin-like protease family profile" evidence="4">
    <location>
        <begin position="6"/>
        <end position="52"/>
    </location>
</feature>
<proteinExistence type="inferred from homology"/>
<evidence type="ECO:0000256" key="2">
    <source>
        <dbReference type="ARBA" id="ARBA00022670"/>
    </source>
</evidence>
<dbReference type="Pfam" id="PF02902">
    <property type="entry name" value="Peptidase_C48"/>
    <property type="match status" value="1"/>
</dbReference>
<name>V4NTV5_EUTSA</name>
<evidence type="ECO:0000313" key="6">
    <source>
        <dbReference type="Proteomes" id="UP000030689"/>
    </source>
</evidence>
<gene>
    <name evidence="5" type="ORF">EUTSA_v10002206mg</name>
</gene>
<evidence type="ECO:0000256" key="3">
    <source>
        <dbReference type="ARBA" id="ARBA00022801"/>
    </source>
</evidence>
<evidence type="ECO:0000256" key="1">
    <source>
        <dbReference type="ARBA" id="ARBA00005234"/>
    </source>
</evidence>
<sequence length="80" mass="9157">VKRGSNKTQCDCGVYALKYIECHARGLDLSLMHDDNINTARMKIACDLFDAANDPVFIDRMSRYESISWETEEIDLDPDL</sequence>
<dbReference type="InterPro" id="IPR003653">
    <property type="entry name" value="Peptidase_C48_C"/>
</dbReference>
<accession>V4NTV5</accession>
<organism evidence="5 6">
    <name type="scientific">Eutrema salsugineum</name>
    <name type="common">Saltwater cress</name>
    <name type="synonym">Sisymbrium salsugineum</name>
    <dbReference type="NCBI Taxonomy" id="72664"/>
    <lineage>
        <taxon>Eukaryota</taxon>
        <taxon>Viridiplantae</taxon>
        <taxon>Streptophyta</taxon>
        <taxon>Embryophyta</taxon>
        <taxon>Tracheophyta</taxon>
        <taxon>Spermatophyta</taxon>
        <taxon>Magnoliopsida</taxon>
        <taxon>eudicotyledons</taxon>
        <taxon>Gunneridae</taxon>
        <taxon>Pentapetalae</taxon>
        <taxon>rosids</taxon>
        <taxon>malvids</taxon>
        <taxon>Brassicales</taxon>
        <taxon>Brassicaceae</taxon>
        <taxon>Eutremeae</taxon>
        <taxon>Eutrema</taxon>
    </lineage>
</organism>
<evidence type="ECO:0000313" key="5">
    <source>
        <dbReference type="EMBL" id="ESQ50151.1"/>
    </source>
</evidence>
<protein>
    <recommendedName>
        <fullName evidence="4">Ubiquitin-like protease family profile domain-containing protein</fullName>
    </recommendedName>
</protein>
<keyword evidence="3" id="KW-0378">Hydrolase</keyword>
<dbReference type="Gene3D" id="3.40.395.10">
    <property type="entry name" value="Adenoviral Proteinase, Chain A"/>
    <property type="match status" value="1"/>
</dbReference>
<dbReference type="EMBL" id="KI517398">
    <property type="protein sequence ID" value="ESQ50151.1"/>
    <property type="molecule type" value="Genomic_DNA"/>
</dbReference>
<dbReference type="GO" id="GO:0006508">
    <property type="term" value="P:proteolysis"/>
    <property type="evidence" value="ECO:0007669"/>
    <property type="project" value="UniProtKB-KW"/>
</dbReference>
<keyword evidence="6" id="KW-1185">Reference proteome</keyword>
<evidence type="ECO:0000259" key="4">
    <source>
        <dbReference type="Pfam" id="PF02902"/>
    </source>
</evidence>
<reference evidence="5 6" key="1">
    <citation type="journal article" date="2013" name="Front. Plant Sci.">
        <title>The Reference Genome of the Halophytic Plant Eutrema salsugineum.</title>
        <authorList>
            <person name="Yang R."/>
            <person name="Jarvis D.E."/>
            <person name="Chen H."/>
            <person name="Beilstein M.A."/>
            <person name="Grimwood J."/>
            <person name="Jenkins J."/>
            <person name="Shu S."/>
            <person name="Prochnik S."/>
            <person name="Xin M."/>
            <person name="Ma C."/>
            <person name="Schmutz J."/>
            <person name="Wing R.A."/>
            <person name="Mitchell-Olds T."/>
            <person name="Schumaker K.S."/>
            <person name="Wang X."/>
        </authorList>
    </citation>
    <scope>NUCLEOTIDE SEQUENCE [LARGE SCALE GENOMIC DNA]</scope>
</reference>
<dbReference type="SUPFAM" id="SSF54001">
    <property type="entry name" value="Cysteine proteinases"/>
    <property type="match status" value="1"/>
</dbReference>
<dbReference type="STRING" id="72664.V4NTV5"/>
<dbReference type="Proteomes" id="UP000030689">
    <property type="component" value="Unassembled WGS sequence"/>
</dbReference>
<dbReference type="KEGG" id="eus:EUTSA_v10002206mg"/>
<dbReference type="AlphaFoldDB" id="V4NTV5"/>
<dbReference type="Gramene" id="ESQ50151">
    <property type="protein sequence ID" value="ESQ50151"/>
    <property type="gene ID" value="EUTSA_v10002206mg"/>
</dbReference>
<dbReference type="GO" id="GO:0008234">
    <property type="term" value="F:cysteine-type peptidase activity"/>
    <property type="evidence" value="ECO:0007669"/>
    <property type="project" value="InterPro"/>
</dbReference>